<comment type="subcellular location">
    <subcellularLocation>
        <location evidence="1 4">Bacterial flagellum basal body</location>
    </subcellularLocation>
</comment>
<reference evidence="7 8" key="1">
    <citation type="submission" date="2018-07" db="EMBL/GenBank/DDBJ databases">
        <title>High-quality-draft genome sequence of Gaiella occulta.</title>
        <authorList>
            <person name="Severino R."/>
            <person name="Froufe H.J.C."/>
            <person name="Rainey F.A."/>
            <person name="Barroso C."/>
            <person name="Albuquerque L."/>
            <person name="Lobo-Da-Cunha A."/>
            <person name="Da Costa M.S."/>
            <person name="Egas C."/>
        </authorList>
    </citation>
    <scope>NUCLEOTIDE SEQUENCE [LARGE SCALE GENOMIC DNA]</scope>
    <source>
        <strain evidence="7 8">F2-233</strain>
    </source>
</reference>
<feature type="compositionally biased region" description="Low complexity" evidence="6">
    <location>
        <begin position="21"/>
        <end position="33"/>
    </location>
</feature>
<evidence type="ECO:0000313" key="8">
    <source>
        <dbReference type="Proteomes" id="UP000254134"/>
    </source>
</evidence>
<comment type="caution">
    <text evidence="7">The sequence shown here is derived from an EMBL/GenBank/DDBJ whole genome shotgun (WGS) entry which is preliminary data.</text>
</comment>
<keyword evidence="7" id="KW-0282">Flagellum</keyword>
<evidence type="ECO:0000256" key="1">
    <source>
        <dbReference type="ARBA" id="ARBA00004117"/>
    </source>
</evidence>
<feature type="region of interest" description="Disordered" evidence="6">
    <location>
        <begin position="1"/>
        <end position="33"/>
    </location>
</feature>
<sequence>MPAIPPVQSVPSLPGIGGLEAPGAGAPASGPSGFADVVADKIERVQELEREASAQSRAVATGMSDDLAGALLGVQQADLALQFATQVRNKAVEAYQEVMRMQV</sequence>
<accession>A0A7M2Z0W6</accession>
<evidence type="ECO:0000256" key="3">
    <source>
        <dbReference type="ARBA" id="ARBA00023143"/>
    </source>
</evidence>
<keyword evidence="3 4" id="KW-0975">Bacterial flagellum</keyword>
<evidence type="ECO:0000256" key="2">
    <source>
        <dbReference type="ARBA" id="ARBA00009272"/>
    </source>
</evidence>
<dbReference type="NCBIfam" id="TIGR00205">
    <property type="entry name" value="fliE"/>
    <property type="match status" value="1"/>
</dbReference>
<dbReference type="GO" id="GO:0003774">
    <property type="term" value="F:cytoskeletal motor activity"/>
    <property type="evidence" value="ECO:0007669"/>
    <property type="project" value="InterPro"/>
</dbReference>
<keyword evidence="7" id="KW-0969">Cilium</keyword>
<dbReference type="Proteomes" id="UP000254134">
    <property type="component" value="Unassembled WGS sequence"/>
</dbReference>
<dbReference type="PANTHER" id="PTHR34653">
    <property type="match status" value="1"/>
</dbReference>
<dbReference type="PRINTS" id="PR01006">
    <property type="entry name" value="FLGHOOKFLIE"/>
</dbReference>
<proteinExistence type="inferred from homology"/>
<dbReference type="GO" id="GO:0005198">
    <property type="term" value="F:structural molecule activity"/>
    <property type="evidence" value="ECO:0007669"/>
    <property type="project" value="UniProtKB-UniRule"/>
</dbReference>
<comment type="similarity">
    <text evidence="2 4">Belongs to the FliE family.</text>
</comment>
<evidence type="ECO:0000256" key="6">
    <source>
        <dbReference type="SAM" id="MobiDB-lite"/>
    </source>
</evidence>
<protein>
    <recommendedName>
        <fullName evidence="4 5">Flagellar hook-basal body complex protein FliE</fullName>
    </recommendedName>
</protein>
<dbReference type="InterPro" id="IPR001624">
    <property type="entry name" value="FliE"/>
</dbReference>
<gene>
    <name evidence="4" type="primary">fliE</name>
    <name evidence="7" type="ORF">Gocc_0396</name>
</gene>
<name>A0A7M2Z0W6_9ACTN</name>
<evidence type="ECO:0000256" key="4">
    <source>
        <dbReference type="HAMAP-Rule" id="MF_00724"/>
    </source>
</evidence>
<dbReference type="GO" id="GO:0071973">
    <property type="term" value="P:bacterial-type flagellum-dependent cell motility"/>
    <property type="evidence" value="ECO:0007669"/>
    <property type="project" value="InterPro"/>
</dbReference>
<dbReference type="HAMAP" id="MF_00724">
    <property type="entry name" value="FliE"/>
    <property type="match status" value="1"/>
</dbReference>
<dbReference type="Pfam" id="PF02049">
    <property type="entry name" value="FliE"/>
    <property type="match status" value="1"/>
</dbReference>
<dbReference type="AlphaFoldDB" id="A0A7M2Z0W6"/>
<evidence type="ECO:0000313" key="7">
    <source>
        <dbReference type="EMBL" id="RDI75977.1"/>
    </source>
</evidence>
<keyword evidence="8" id="KW-1185">Reference proteome</keyword>
<dbReference type="OrthoDB" id="3268318at2"/>
<reference evidence="8" key="2">
    <citation type="journal article" date="2019" name="MicrobiologyOpen">
        <title>High-quality draft genome sequence of Gaiella occulta isolated from a 150 meter deep mineral water borehole and comparison with the genome sequences of other deep-branching lineages of the phylum Actinobacteria.</title>
        <authorList>
            <person name="Severino R."/>
            <person name="Froufe H.J.C."/>
            <person name="Barroso C."/>
            <person name="Albuquerque L."/>
            <person name="Lobo-da-Cunha A."/>
            <person name="da Costa M.S."/>
            <person name="Egas C."/>
        </authorList>
    </citation>
    <scope>NUCLEOTIDE SEQUENCE [LARGE SCALE GENOMIC DNA]</scope>
    <source>
        <strain evidence="8">F2-233</strain>
    </source>
</reference>
<keyword evidence="7" id="KW-0966">Cell projection</keyword>
<dbReference type="GO" id="GO:0009425">
    <property type="term" value="C:bacterial-type flagellum basal body"/>
    <property type="evidence" value="ECO:0007669"/>
    <property type="project" value="UniProtKB-SubCell"/>
</dbReference>
<dbReference type="PANTHER" id="PTHR34653:SF1">
    <property type="entry name" value="FLAGELLAR HOOK-BASAL BODY COMPLEX PROTEIN FLIE"/>
    <property type="match status" value="1"/>
</dbReference>
<dbReference type="RefSeq" id="WP_114794846.1">
    <property type="nucleotide sequence ID" value="NZ_QQZY01000001.1"/>
</dbReference>
<organism evidence="7 8">
    <name type="scientific">Gaiella occulta</name>
    <dbReference type="NCBI Taxonomy" id="1002870"/>
    <lineage>
        <taxon>Bacteria</taxon>
        <taxon>Bacillati</taxon>
        <taxon>Actinomycetota</taxon>
        <taxon>Thermoleophilia</taxon>
        <taxon>Gaiellales</taxon>
        <taxon>Gaiellaceae</taxon>
        <taxon>Gaiella</taxon>
    </lineage>
</organism>
<dbReference type="EMBL" id="QQZY01000001">
    <property type="protein sequence ID" value="RDI75977.1"/>
    <property type="molecule type" value="Genomic_DNA"/>
</dbReference>
<evidence type="ECO:0000256" key="5">
    <source>
        <dbReference type="NCBIfam" id="TIGR00205"/>
    </source>
</evidence>